<dbReference type="RefSeq" id="WP_143513829.1">
    <property type="nucleotide sequence ID" value="NZ_FNKM01000002.1"/>
</dbReference>
<protein>
    <submittedName>
        <fullName evidence="1">Uncharacterized protein</fullName>
    </submittedName>
</protein>
<organism evidence="1 2">
    <name type="scientific">Pseudomonas grimontii</name>
    <dbReference type="NCBI Taxonomy" id="129847"/>
    <lineage>
        <taxon>Bacteria</taxon>
        <taxon>Pseudomonadati</taxon>
        <taxon>Pseudomonadota</taxon>
        <taxon>Gammaproteobacteria</taxon>
        <taxon>Pseudomonadales</taxon>
        <taxon>Pseudomonadaceae</taxon>
        <taxon>Pseudomonas</taxon>
    </lineage>
</organism>
<dbReference type="Proteomes" id="UP000317267">
    <property type="component" value="Unassembled WGS sequence"/>
</dbReference>
<proteinExistence type="predicted"/>
<reference evidence="1 2" key="1">
    <citation type="submission" date="2019-06" db="EMBL/GenBank/DDBJ databases">
        <title>Pseudomonas bimorpha sp. nov. isolated from bovine raw milk and skim milk concentrate.</title>
        <authorList>
            <person name="Hofmann K."/>
            <person name="Huptas C."/>
            <person name="Doll E."/>
            <person name="Scherer S."/>
            <person name="Wenning M."/>
        </authorList>
    </citation>
    <scope>NUCLEOTIDE SEQUENCE [LARGE SCALE GENOMIC DNA]</scope>
    <source>
        <strain evidence="1 2">DSM 17515</strain>
    </source>
</reference>
<evidence type="ECO:0000313" key="1">
    <source>
        <dbReference type="EMBL" id="TWR64650.1"/>
    </source>
</evidence>
<gene>
    <name evidence="1" type="ORF">FIV39_18115</name>
</gene>
<sequence length="139" mass="15836">MNYMLCTTTTTDPIIVFSENRSRISVLNNNRIEVQKIQVDGCLIDAHLEKCDWLFCYEDNTKKAVFIELKGCDLDKAISQLRSTIGHTRANYSAYRKECYAITTRVPKHGASTRKRSIDFFNQTGATLSIKNSPYSISI</sequence>
<accession>A0A5C5PEU8</accession>
<dbReference type="OrthoDB" id="7062894at2"/>
<comment type="caution">
    <text evidence="1">The sequence shown here is derived from an EMBL/GenBank/DDBJ whole genome shotgun (WGS) entry which is preliminary data.</text>
</comment>
<dbReference type="AlphaFoldDB" id="A0A5C5PEU8"/>
<dbReference type="EMBL" id="VFES01000011">
    <property type="protein sequence ID" value="TWR64650.1"/>
    <property type="molecule type" value="Genomic_DNA"/>
</dbReference>
<name>A0A5C5PEU8_9PSED</name>
<evidence type="ECO:0000313" key="2">
    <source>
        <dbReference type="Proteomes" id="UP000317267"/>
    </source>
</evidence>